<evidence type="ECO:0000313" key="1">
    <source>
        <dbReference type="EMBL" id="VDM46536.1"/>
    </source>
</evidence>
<evidence type="ECO:0000313" key="3">
    <source>
        <dbReference type="WBParaSite" id="TCNE_0001521601-mRNA-1"/>
    </source>
</evidence>
<dbReference type="EMBL" id="UYWY01022707">
    <property type="protein sequence ID" value="VDM46536.1"/>
    <property type="molecule type" value="Genomic_DNA"/>
</dbReference>
<reference evidence="1 2" key="2">
    <citation type="submission" date="2018-11" db="EMBL/GenBank/DDBJ databases">
        <authorList>
            <consortium name="Pathogen Informatics"/>
        </authorList>
    </citation>
    <scope>NUCLEOTIDE SEQUENCE [LARGE SCALE GENOMIC DNA]</scope>
</reference>
<dbReference type="Proteomes" id="UP000050794">
    <property type="component" value="Unassembled WGS sequence"/>
</dbReference>
<keyword evidence="2" id="KW-1185">Reference proteome</keyword>
<dbReference type="WBParaSite" id="TCNE_0001521601-mRNA-1">
    <property type="protein sequence ID" value="TCNE_0001521601-mRNA-1"/>
    <property type="gene ID" value="TCNE_0001521601"/>
</dbReference>
<protein>
    <submittedName>
        <fullName evidence="1 3">Uncharacterized protein</fullName>
    </submittedName>
</protein>
<sequence length="73" mass="8273">MMDLLRESKLVSEVPSSCREWKSANEYTAAWHGERATAHRRDVASSAAPLSHLYFMLFISSIPNMTSLFRNAV</sequence>
<evidence type="ECO:0000313" key="2">
    <source>
        <dbReference type="Proteomes" id="UP000050794"/>
    </source>
</evidence>
<gene>
    <name evidence="1" type="ORF">TCNE_LOCUS15215</name>
</gene>
<reference evidence="3" key="1">
    <citation type="submission" date="2016-06" db="UniProtKB">
        <authorList>
            <consortium name="WormBaseParasite"/>
        </authorList>
    </citation>
    <scope>IDENTIFICATION</scope>
</reference>
<dbReference type="AlphaFoldDB" id="A0A183V395"/>
<proteinExistence type="predicted"/>
<organism evidence="2 3">
    <name type="scientific">Toxocara canis</name>
    <name type="common">Canine roundworm</name>
    <dbReference type="NCBI Taxonomy" id="6265"/>
    <lineage>
        <taxon>Eukaryota</taxon>
        <taxon>Metazoa</taxon>
        <taxon>Ecdysozoa</taxon>
        <taxon>Nematoda</taxon>
        <taxon>Chromadorea</taxon>
        <taxon>Rhabditida</taxon>
        <taxon>Spirurina</taxon>
        <taxon>Ascaridomorpha</taxon>
        <taxon>Ascaridoidea</taxon>
        <taxon>Toxocaridae</taxon>
        <taxon>Toxocara</taxon>
    </lineage>
</organism>
<accession>A0A183V395</accession>
<name>A0A183V395_TOXCA</name>